<keyword evidence="8" id="KW-0414">Isoprene biosynthesis</keyword>
<dbReference type="PANTHER" id="PTHR11048:SF28">
    <property type="entry name" value="4-HYDROXYBENZOATE POLYPRENYLTRANSFERASE, MITOCHONDRIAL"/>
    <property type="match status" value="1"/>
</dbReference>
<dbReference type="InterPro" id="IPR039653">
    <property type="entry name" value="Prenyltransferase"/>
</dbReference>
<organism evidence="10 11">
    <name type="scientific">Naematelia encephala</name>
    <dbReference type="NCBI Taxonomy" id="71784"/>
    <lineage>
        <taxon>Eukaryota</taxon>
        <taxon>Fungi</taxon>
        <taxon>Dikarya</taxon>
        <taxon>Basidiomycota</taxon>
        <taxon>Agaricomycotina</taxon>
        <taxon>Tremellomycetes</taxon>
        <taxon>Tremellales</taxon>
        <taxon>Naemateliaceae</taxon>
        <taxon>Naematelia</taxon>
    </lineage>
</organism>
<dbReference type="STRING" id="71784.A0A1Y2ALI3"/>
<gene>
    <name evidence="10" type="ORF">BCR39DRAFT_549206</name>
</gene>
<dbReference type="GO" id="GO:0008412">
    <property type="term" value="F:4-hydroxybenzoate polyprenyltransferase activity"/>
    <property type="evidence" value="ECO:0007669"/>
    <property type="project" value="UniProtKB-EC"/>
</dbReference>
<dbReference type="AlphaFoldDB" id="A0A1Y2ALI3"/>
<comment type="caution">
    <text evidence="10">The sequence shown here is derived from an EMBL/GenBank/DDBJ whole genome shotgun (WGS) entry which is preliminary data.</text>
</comment>
<keyword evidence="11" id="KW-1185">Reference proteome</keyword>
<dbReference type="Proteomes" id="UP000193986">
    <property type="component" value="Unassembled WGS sequence"/>
</dbReference>
<feature type="compositionally biased region" description="Low complexity" evidence="9">
    <location>
        <begin position="44"/>
        <end position="66"/>
    </location>
</feature>
<evidence type="ECO:0000256" key="8">
    <source>
        <dbReference type="HAMAP-Rule" id="MF_03189"/>
    </source>
</evidence>
<dbReference type="FunCoup" id="A0A1Y2ALI3">
    <property type="interactions" value="181"/>
</dbReference>
<feature type="transmembrane region" description="Helical" evidence="8">
    <location>
        <begin position="266"/>
        <end position="285"/>
    </location>
</feature>
<dbReference type="InterPro" id="IPR000537">
    <property type="entry name" value="UbiA_prenyltransferase"/>
</dbReference>
<keyword evidence="4 8" id="KW-0808">Transferase</keyword>
<dbReference type="UniPathway" id="UPA00232"/>
<dbReference type="GO" id="GO:0006744">
    <property type="term" value="P:ubiquinone biosynthetic process"/>
    <property type="evidence" value="ECO:0007669"/>
    <property type="project" value="UniProtKB-UniRule"/>
</dbReference>
<dbReference type="EC" id="2.5.1.39" evidence="8"/>
<dbReference type="CDD" id="cd13959">
    <property type="entry name" value="PT_UbiA_COQ2"/>
    <property type="match status" value="1"/>
</dbReference>
<keyword evidence="7 8" id="KW-0472">Membrane</keyword>
<evidence type="ECO:0000256" key="2">
    <source>
        <dbReference type="ARBA" id="ARBA00004141"/>
    </source>
</evidence>
<protein>
    <recommendedName>
        <fullName evidence="8">4-hydroxybenzoate polyprenyltransferase, mitochondrial</fullName>
        <shortName evidence="8">4-HB polyprenyltransferase</shortName>
        <ecNumber evidence="8">2.5.1.39</ecNumber>
    </recommendedName>
    <alternativeName>
        <fullName evidence="8">Para-hydroxybenzoate--polyprenyltransferase</fullName>
        <shortName evidence="8">PHB:PPT</shortName>
        <shortName evidence="8">PHB:polyprenyltransferase</shortName>
    </alternativeName>
</protein>
<dbReference type="InterPro" id="IPR030470">
    <property type="entry name" value="UbiA_prenylTrfase_CS"/>
</dbReference>
<dbReference type="FunFam" id="1.10.357.140:FF:000003">
    <property type="entry name" value="4-hydroxybenzoate polyprenyltransferase, mitochondrial"/>
    <property type="match status" value="1"/>
</dbReference>
<dbReference type="GO" id="GO:0005743">
    <property type="term" value="C:mitochondrial inner membrane"/>
    <property type="evidence" value="ECO:0007669"/>
    <property type="project" value="UniProtKB-SubCell"/>
</dbReference>
<dbReference type="InParanoid" id="A0A1Y2ALI3"/>
<evidence type="ECO:0000313" key="11">
    <source>
        <dbReference type="Proteomes" id="UP000193986"/>
    </source>
</evidence>
<feature type="region of interest" description="Disordered" evidence="9">
    <location>
        <begin position="37"/>
        <end position="66"/>
    </location>
</feature>
<keyword evidence="8" id="KW-0496">Mitochondrion</keyword>
<dbReference type="EMBL" id="MCFC01000079">
    <property type="protein sequence ID" value="ORY23423.1"/>
    <property type="molecule type" value="Genomic_DNA"/>
</dbReference>
<name>A0A1Y2ALI3_9TREE</name>
<dbReference type="Pfam" id="PF01040">
    <property type="entry name" value="UbiA"/>
    <property type="match status" value="1"/>
</dbReference>
<accession>A0A1Y2ALI3</accession>
<evidence type="ECO:0000256" key="3">
    <source>
        <dbReference type="ARBA" id="ARBA00005985"/>
    </source>
</evidence>
<comment type="subcellular location">
    <subcellularLocation>
        <location evidence="2">Membrane</location>
        <topology evidence="2">Multi-pass membrane protein</topology>
    </subcellularLocation>
    <subcellularLocation>
        <location evidence="8">Mitochondrion inner membrane</location>
        <topology evidence="8">Multi-pass membrane protein</topology>
        <orientation evidence="8">Matrix side</orientation>
    </subcellularLocation>
</comment>
<evidence type="ECO:0000256" key="6">
    <source>
        <dbReference type="ARBA" id="ARBA00022989"/>
    </source>
</evidence>
<proteinExistence type="inferred from homology"/>
<evidence type="ECO:0000256" key="9">
    <source>
        <dbReference type="SAM" id="MobiDB-lite"/>
    </source>
</evidence>
<comment type="function">
    <text evidence="8">Catalyzes the prenylation of para-hydroxybenzoate (PHB) with an all-trans polyprenyl group. Mediates the second step in the final reaction sequence of coenzyme Q (CoQ) biosynthesis, which is the condensation of the polyisoprenoid side chain with PHB, generating the first membrane-bound Q intermediate.</text>
</comment>
<evidence type="ECO:0000256" key="1">
    <source>
        <dbReference type="ARBA" id="ARBA00001946"/>
    </source>
</evidence>
<dbReference type="Gene3D" id="1.10.357.140">
    <property type="entry name" value="UbiA prenyltransferase"/>
    <property type="match status" value="1"/>
</dbReference>
<keyword evidence="6 8" id="KW-1133">Transmembrane helix</keyword>
<feature type="transmembrane region" description="Helical" evidence="8">
    <location>
        <begin position="241"/>
        <end position="260"/>
    </location>
</feature>
<feature type="transmembrane region" description="Helical" evidence="8">
    <location>
        <begin position="211"/>
        <end position="229"/>
    </location>
</feature>
<dbReference type="GO" id="GO:0008299">
    <property type="term" value="P:isoprenoid biosynthetic process"/>
    <property type="evidence" value="ECO:0007669"/>
    <property type="project" value="UniProtKB-UniRule"/>
</dbReference>
<evidence type="ECO:0000256" key="7">
    <source>
        <dbReference type="ARBA" id="ARBA00023136"/>
    </source>
</evidence>
<keyword evidence="8" id="KW-0999">Mitochondrion inner membrane</keyword>
<dbReference type="InterPro" id="IPR006370">
    <property type="entry name" value="HB_polyprenyltransferase-like"/>
</dbReference>
<dbReference type="HAMAP" id="MF_01635">
    <property type="entry name" value="UbiA"/>
    <property type="match status" value="1"/>
</dbReference>
<evidence type="ECO:0000313" key="10">
    <source>
        <dbReference type="EMBL" id="ORY23423.1"/>
    </source>
</evidence>
<dbReference type="NCBIfam" id="TIGR01474">
    <property type="entry name" value="ubiA_proteo"/>
    <property type="match status" value="1"/>
</dbReference>
<comment type="cofactor">
    <cofactor evidence="1 8">
        <name>Mg(2+)</name>
        <dbReference type="ChEBI" id="CHEBI:18420"/>
    </cofactor>
</comment>
<reference evidence="10 11" key="1">
    <citation type="submission" date="2016-07" db="EMBL/GenBank/DDBJ databases">
        <title>Pervasive Adenine N6-methylation of Active Genes in Fungi.</title>
        <authorList>
            <consortium name="DOE Joint Genome Institute"/>
            <person name="Mondo S.J."/>
            <person name="Dannebaum R.O."/>
            <person name="Kuo R.C."/>
            <person name="Labutti K."/>
            <person name="Haridas S."/>
            <person name="Kuo A."/>
            <person name="Salamov A."/>
            <person name="Ahrendt S.R."/>
            <person name="Lipzen A."/>
            <person name="Sullivan W."/>
            <person name="Andreopoulos W.B."/>
            <person name="Clum A."/>
            <person name="Lindquist E."/>
            <person name="Daum C."/>
            <person name="Ramamoorthy G.K."/>
            <person name="Gryganskyi A."/>
            <person name="Culley D."/>
            <person name="Magnuson J.K."/>
            <person name="James T.Y."/>
            <person name="O'Malley M.A."/>
            <person name="Stajich J.E."/>
            <person name="Spatafora J.W."/>
            <person name="Visel A."/>
            <person name="Grigoriev I.V."/>
        </authorList>
    </citation>
    <scope>NUCLEOTIDE SEQUENCE [LARGE SCALE GENOMIC DNA]</scope>
    <source>
        <strain evidence="10 11">68-887.2</strain>
    </source>
</reference>
<dbReference type="OrthoDB" id="18170at2759"/>
<evidence type="ECO:0000256" key="5">
    <source>
        <dbReference type="ARBA" id="ARBA00022692"/>
    </source>
</evidence>
<comment type="pathway">
    <text evidence="8">Cofactor biosynthesis; ubiquinone biosynthesis.</text>
</comment>
<comment type="similarity">
    <text evidence="3 8">Belongs to the UbiA prenyltransferase family.</text>
</comment>
<keyword evidence="5 8" id="KW-0812">Transmembrane</keyword>
<keyword evidence="8" id="KW-0831">Ubiquinone biosynthesis</keyword>
<sequence length="394" mass="42797">MLSSLGRQACQRSFARTPFRPLRSALQLHVSLRDYSTPTRPTLTSQTRPLRSPSPSPSTSASSRAQPLDIASEIHDPIRSQPTAPPTVLDKILPAWASKAKPYLLLTRIDKPIGSILLYWPCAWAITMASTVNHLAPSVPAFYMALFGVGAIIMRGAGCTINDMWDEKFDKAVERTQWRPLAKGDVTQFGALVFLGAQLSAGLAVLTQLNWYSIVLGASSLSLVVIYPFMKRITYYPQITLGLAFNWGALLGWSAVAGSVDWACALPMYAGGVAWCVMYDTIYAHQDKKDDILVGVKSIALRFPDSSRALISGLSATFVSLMAVSGEIAGLGPLYYLISCGGAAAHLAWQCAKVNFDSRPDLWSKFCSNGWLGGLVWLGIAADYLQRIVIPGAY</sequence>
<dbReference type="PROSITE" id="PS00943">
    <property type="entry name" value="UBIA"/>
    <property type="match status" value="1"/>
</dbReference>
<feature type="transmembrane region" description="Helical" evidence="8">
    <location>
        <begin position="186"/>
        <end position="205"/>
    </location>
</feature>
<feature type="transmembrane region" description="Helical" evidence="8">
    <location>
        <begin position="142"/>
        <end position="165"/>
    </location>
</feature>
<dbReference type="PANTHER" id="PTHR11048">
    <property type="entry name" value="PRENYLTRANSFERASES"/>
    <property type="match status" value="1"/>
</dbReference>
<comment type="catalytic activity">
    <reaction evidence="8">
        <text>an all-trans-polyprenyl diphosphate + 4-hydroxybenzoate = a 4-hydroxy-3-(all-trans-polyprenyl)benzoate + diphosphate</text>
        <dbReference type="Rhea" id="RHEA:44504"/>
        <dbReference type="Rhea" id="RHEA-COMP:9514"/>
        <dbReference type="Rhea" id="RHEA-COMP:9564"/>
        <dbReference type="ChEBI" id="CHEBI:17879"/>
        <dbReference type="ChEBI" id="CHEBI:33019"/>
        <dbReference type="ChEBI" id="CHEBI:58914"/>
        <dbReference type="ChEBI" id="CHEBI:78396"/>
        <dbReference type="EC" id="2.5.1.39"/>
    </reaction>
</comment>
<dbReference type="InterPro" id="IPR044878">
    <property type="entry name" value="UbiA_sf"/>
</dbReference>
<evidence type="ECO:0000256" key="4">
    <source>
        <dbReference type="ARBA" id="ARBA00022679"/>
    </source>
</evidence>